<dbReference type="PRINTS" id="PR00463">
    <property type="entry name" value="EP450I"/>
</dbReference>
<dbReference type="GO" id="GO:0016705">
    <property type="term" value="F:oxidoreductase activity, acting on paired donors, with incorporation or reduction of molecular oxygen"/>
    <property type="evidence" value="ECO:0007669"/>
    <property type="project" value="InterPro"/>
</dbReference>
<dbReference type="InterPro" id="IPR001128">
    <property type="entry name" value="Cyt_P450"/>
</dbReference>
<gene>
    <name evidence="5" type="ORF">FOZ60_005527</name>
</gene>
<evidence type="ECO:0000313" key="5">
    <source>
        <dbReference type="EMBL" id="KAF4695203.1"/>
    </source>
</evidence>
<dbReference type="Pfam" id="PF00067">
    <property type="entry name" value="p450"/>
    <property type="match status" value="1"/>
</dbReference>
<reference evidence="5 6" key="1">
    <citation type="submission" date="2020-04" db="EMBL/GenBank/DDBJ databases">
        <title>Perkinsus olseni comparative genomics.</title>
        <authorList>
            <person name="Bogema D.R."/>
        </authorList>
    </citation>
    <scope>NUCLEOTIDE SEQUENCE [LARGE SCALE GENOMIC DNA]</scope>
    <source>
        <strain evidence="5">00978-12</strain>
    </source>
</reference>
<dbReference type="InterPro" id="IPR017972">
    <property type="entry name" value="Cyt_P450_CS"/>
</dbReference>
<dbReference type="PANTHER" id="PTHR24305">
    <property type="entry name" value="CYTOCHROME P450"/>
    <property type="match status" value="1"/>
</dbReference>
<dbReference type="CDD" id="cd00302">
    <property type="entry name" value="cytochrome_P450"/>
    <property type="match status" value="1"/>
</dbReference>
<comment type="cofactor">
    <cofactor evidence="1 3">
        <name>heme</name>
        <dbReference type="ChEBI" id="CHEBI:30413"/>
    </cofactor>
</comment>
<dbReference type="InterPro" id="IPR036396">
    <property type="entry name" value="Cyt_P450_sf"/>
</dbReference>
<organism evidence="5 6">
    <name type="scientific">Perkinsus olseni</name>
    <name type="common">Perkinsus atlanticus</name>
    <dbReference type="NCBI Taxonomy" id="32597"/>
    <lineage>
        <taxon>Eukaryota</taxon>
        <taxon>Sar</taxon>
        <taxon>Alveolata</taxon>
        <taxon>Perkinsozoa</taxon>
        <taxon>Perkinsea</taxon>
        <taxon>Perkinsida</taxon>
        <taxon>Perkinsidae</taxon>
        <taxon>Perkinsus</taxon>
    </lineage>
</organism>
<keyword evidence="3 4" id="KW-0408">Iron</keyword>
<keyword evidence="3 4" id="KW-0349">Heme</keyword>
<keyword evidence="4" id="KW-0503">Monooxygenase</keyword>
<sequence length="510" mass="56243">MLTTTDVFLYIVGKAASTVRSRPFVGLLTAAAVVSLYRLKAHRKRKAPSLRATFGGPTRFCNTPLGFIPESIQHSICALEILADTYGDAFAMRILGRDCLILTDGELIREVFRKRPHSFARAFNKGNLFSSPGMLTTEGEEWKRHRRLGAPAFNAANAAAMVPGLALVAERFVRQLQKSVQQNDNRIVWEPRKSFLPVVFDCLCICVFGKDFHLVNPDDLPAPDGSQGIIGAIEDLTTGADHILTRVFHPIMARDRFPWNLHPMIKKFHSGLRRLSEFGEDLAAERRAEKESRSKVDLLSKLLHLDKEDLQGNLATFFVAGSDTTALSVSWCLYYLCLYPGVQARARAEVDLLGHDPRTSDDLGNLPFIACCLLETIRLQPAFVALGHHATTEVSVGGKKVAPGTTVVTLLRKHLRTAAGGGSLFKPDRWLSPDGSVDRARVRDLLSFGAGPRQCPGVDTGVTAGTVLLATILWHFEDIKHNSDISEVRGRSTLSTWPDKLTISMSPRKI</sequence>
<proteinExistence type="inferred from homology"/>
<dbReference type="GO" id="GO:0020037">
    <property type="term" value="F:heme binding"/>
    <property type="evidence" value="ECO:0007669"/>
    <property type="project" value="InterPro"/>
</dbReference>
<dbReference type="EMBL" id="JABANP010000023">
    <property type="protein sequence ID" value="KAF4695203.1"/>
    <property type="molecule type" value="Genomic_DNA"/>
</dbReference>
<dbReference type="GO" id="GO:0004497">
    <property type="term" value="F:monooxygenase activity"/>
    <property type="evidence" value="ECO:0007669"/>
    <property type="project" value="UniProtKB-KW"/>
</dbReference>
<dbReference type="Gene3D" id="1.10.630.10">
    <property type="entry name" value="Cytochrome P450"/>
    <property type="match status" value="1"/>
</dbReference>
<evidence type="ECO:0000256" key="4">
    <source>
        <dbReference type="RuleBase" id="RU000461"/>
    </source>
</evidence>
<dbReference type="InterPro" id="IPR002401">
    <property type="entry name" value="Cyt_P450_E_grp-I"/>
</dbReference>
<evidence type="ECO:0000256" key="3">
    <source>
        <dbReference type="PIRSR" id="PIRSR602401-1"/>
    </source>
</evidence>
<feature type="binding site" description="axial binding residue" evidence="3">
    <location>
        <position position="455"/>
    </location>
    <ligand>
        <name>heme</name>
        <dbReference type="ChEBI" id="CHEBI:30413"/>
    </ligand>
    <ligandPart>
        <name>Fe</name>
        <dbReference type="ChEBI" id="CHEBI:18248"/>
    </ligandPart>
</feature>
<name>A0A7J6PG69_PEROL</name>
<evidence type="ECO:0000256" key="1">
    <source>
        <dbReference type="ARBA" id="ARBA00001971"/>
    </source>
</evidence>
<dbReference type="SUPFAM" id="SSF48264">
    <property type="entry name" value="Cytochrome P450"/>
    <property type="match status" value="1"/>
</dbReference>
<keyword evidence="3 4" id="KW-0479">Metal-binding</keyword>
<dbReference type="PRINTS" id="PR00385">
    <property type="entry name" value="P450"/>
</dbReference>
<dbReference type="Proteomes" id="UP000541610">
    <property type="component" value="Unassembled WGS sequence"/>
</dbReference>
<protein>
    <recommendedName>
        <fullName evidence="7">Cytochrome P450</fullName>
    </recommendedName>
</protein>
<comment type="similarity">
    <text evidence="2 4">Belongs to the cytochrome P450 family.</text>
</comment>
<comment type="caution">
    <text evidence="5">The sequence shown here is derived from an EMBL/GenBank/DDBJ whole genome shotgun (WGS) entry which is preliminary data.</text>
</comment>
<dbReference type="InterPro" id="IPR050121">
    <property type="entry name" value="Cytochrome_P450_monoxygenase"/>
</dbReference>
<dbReference type="OrthoDB" id="1470350at2759"/>
<dbReference type="GO" id="GO:0005506">
    <property type="term" value="F:iron ion binding"/>
    <property type="evidence" value="ECO:0007669"/>
    <property type="project" value="InterPro"/>
</dbReference>
<dbReference type="PROSITE" id="PS00086">
    <property type="entry name" value="CYTOCHROME_P450"/>
    <property type="match status" value="1"/>
</dbReference>
<keyword evidence="4" id="KW-0560">Oxidoreductase</keyword>
<evidence type="ECO:0008006" key="7">
    <source>
        <dbReference type="Google" id="ProtNLM"/>
    </source>
</evidence>
<evidence type="ECO:0000313" key="6">
    <source>
        <dbReference type="Proteomes" id="UP000541610"/>
    </source>
</evidence>
<dbReference type="AlphaFoldDB" id="A0A7J6PG69"/>
<evidence type="ECO:0000256" key="2">
    <source>
        <dbReference type="ARBA" id="ARBA00010617"/>
    </source>
</evidence>
<dbReference type="PANTHER" id="PTHR24305:SF166">
    <property type="entry name" value="CYTOCHROME P450 12A4, MITOCHONDRIAL-RELATED"/>
    <property type="match status" value="1"/>
</dbReference>
<accession>A0A7J6PG69</accession>